<dbReference type="InterPro" id="IPR008995">
    <property type="entry name" value="Mo/tungstate-bd_C_term_dom"/>
</dbReference>
<keyword evidence="5" id="KW-0547">Nucleotide-binding</keyword>
<dbReference type="Pfam" id="PF00005">
    <property type="entry name" value="ABC_tran"/>
    <property type="match status" value="1"/>
</dbReference>
<keyword evidence="4" id="KW-0472">Membrane</keyword>
<dbReference type="InterPro" id="IPR003439">
    <property type="entry name" value="ABC_transporter-like_ATP-bd"/>
</dbReference>
<dbReference type="InterPro" id="IPR047641">
    <property type="entry name" value="ABC_transpr_MalK/UgpC-like"/>
</dbReference>
<accession>A0A1X7DVB9</accession>
<dbReference type="Gene3D" id="3.40.50.300">
    <property type="entry name" value="P-loop containing nucleotide triphosphate hydrolases"/>
    <property type="match status" value="1"/>
</dbReference>
<organism evidence="8 9">
    <name type="scientific">Xaviernesmea oryzae</name>
    <dbReference type="NCBI Taxonomy" id="464029"/>
    <lineage>
        <taxon>Bacteria</taxon>
        <taxon>Pseudomonadati</taxon>
        <taxon>Pseudomonadota</taxon>
        <taxon>Alphaproteobacteria</taxon>
        <taxon>Hyphomicrobiales</taxon>
        <taxon>Rhizobiaceae</taxon>
        <taxon>Rhizobium/Agrobacterium group</taxon>
        <taxon>Xaviernesmea</taxon>
    </lineage>
</organism>
<gene>
    <name evidence="8" type="ORF">SAMN02982989_5922</name>
</gene>
<dbReference type="STRING" id="464029.SAMN02982989_5922"/>
<evidence type="ECO:0000259" key="7">
    <source>
        <dbReference type="PROSITE" id="PS50893"/>
    </source>
</evidence>
<keyword evidence="4" id="KW-1003">Cell membrane</keyword>
<dbReference type="PANTHER" id="PTHR43875:SF1">
    <property type="entry name" value="OSMOPROTECTIVE COMPOUNDS UPTAKE ATP-BINDING PROTEIN GGTA"/>
    <property type="match status" value="1"/>
</dbReference>
<dbReference type="GO" id="GO:0005524">
    <property type="term" value="F:ATP binding"/>
    <property type="evidence" value="ECO:0007669"/>
    <property type="project" value="UniProtKB-KW"/>
</dbReference>
<keyword evidence="3" id="KW-0813">Transport</keyword>
<evidence type="ECO:0000256" key="4">
    <source>
        <dbReference type="ARBA" id="ARBA00022519"/>
    </source>
</evidence>
<dbReference type="InterPro" id="IPR003593">
    <property type="entry name" value="AAA+_ATPase"/>
</dbReference>
<evidence type="ECO:0000256" key="6">
    <source>
        <dbReference type="ARBA" id="ARBA00022840"/>
    </source>
</evidence>
<evidence type="ECO:0000256" key="2">
    <source>
        <dbReference type="ARBA" id="ARBA00005417"/>
    </source>
</evidence>
<dbReference type="EMBL" id="FXAF01000003">
    <property type="protein sequence ID" value="SMF22160.1"/>
    <property type="molecule type" value="Genomic_DNA"/>
</dbReference>
<dbReference type="SMART" id="SM00382">
    <property type="entry name" value="AAA"/>
    <property type="match status" value="1"/>
</dbReference>
<comment type="subcellular location">
    <subcellularLocation>
        <location evidence="1">Cell inner membrane</location>
        <topology evidence="1">Peripheral membrane protein</topology>
    </subcellularLocation>
</comment>
<dbReference type="Proteomes" id="UP000192903">
    <property type="component" value="Unassembled WGS sequence"/>
</dbReference>
<dbReference type="GO" id="GO:0055052">
    <property type="term" value="C:ATP-binding cassette (ABC) transporter complex, substrate-binding subunit-containing"/>
    <property type="evidence" value="ECO:0007669"/>
    <property type="project" value="TreeGrafter"/>
</dbReference>
<protein>
    <submittedName>
        <fullName evidence="8">Iron(III) transport system ATP-binding protein</fullName>
    </submittedName>
</protein>
<dbReference type="GO" id="GO:0016887">
    <property type="term" value="F:ATP hydrolysis activity"/>
    <property type="evidence" value="ECO:0007669"/>
    <property type="project" value="InterPro"/>
</dbReference>
<comment type="similarity">
    <text evidence="2">Belongs to the ABC transporter superfamily.</text>
</comment>
<dbReference type="InterPro" id="IPR017871">
    <property type="entry name" value="ABC_transporter-like_CS"/>
</dbReference>
<evidence type="ECO:0000313" key="8">
    <source>
        <dbReference type="EMBL" id="SMF22160.1"/>
    </source>
</evidence>
<dbReference type="SUPFAM" id="SSF52540">
    <property type="entry name" value="P-loop containing nucleoside triphosphate hydrolases"/>
    <property type="match status" value="1"/>
</dbReference>
<evidence type="ECO:0000256" key="3">
    <source>
        <dbReference type="ARBA" id="ARBA00022448"/>
    </source>
</evidence>
<dbReference type="Gene3D" id="2.40.50.100">
    <property type="match status" value="1"/>
</dbReference>
<dbReference type="InterPro" id="IPR027417">
    <property type="entry name" value="P-loop_NTPase"/>
</dbReference>
<dbReference type="PROSITE" id="PS50893">
    <property type="entry name" value="ABC_TRANSPORTER_2"/>
    <property type="match status" value="1"/>
</dbReference>
<dbReference type="PROSITE" id="PS00211">
    <property type="entry name" value="ABC_TRANSPORTER_1"/>
    <property type="match status" value="1"/>
</dbReference>
<keyword evidence="9" id="KW-1185">Reference proteome</keyword>
<keyword evidence="6 8" id="KW-0067">ATP-binding</keyword>
<dbReference type="AlphaFoldDB" id="A0A1X7DVB9"/>
<evidence type="ECO:0000256" key="5">
    <source>
        <dbReference type="ARBA" id="ARBA00022741"/>
    </source>
</evidence>
<keyword evidence="4" id="KW-0997">Cell inner membrane</keyword>
<feature type="domain" description="ABC transporter" evidence="7">
    <location>
        <begin position="17"/>
        <end position="251"/>
    </location>
</feature>
<dbReference type="FunFam" id="3.40.50.300:FF:000042">
    <property type="entry name" value="Maltose/maltodextrin ABC transporter, ATP-binding protein"/>
    <property type="match status" value="1"/>
</dbReference>
<evidence type="ECO:0000313" key="9">
    <source>
        <dbReference type="Proteomes" id="UP000192903"/>
    </source>
</evidence>
<proteinExistence type="inferred from homology"/>
<dbReference type="GO" id="GO:0140359">
    <property type="term" value="F:ABC-type transporter activity"/>
    <property type="evidence" value="ECO:0007669"/>
    <property type="project" value="UniProtKB-ARBA"/>
</dbReference>
<dbReference type="RefSeq" id="WP_085421275.1">
    <property type="nucleotide sequence ID" value="NZ_FXAF01000003.1"/>
</dbReference>
<dbReference type="PANTHER" id="PTHR43875">
    <property type="entry name" value="MALTODEXTRIN IMPORT ATP-BINDING PROTEIN MSMX"/>
    <property type="match status" value="1"/>
</dbReference>
<dbReference type="OrthoDB" id="9802264at2"/>
<dbReference type="SUPFAM" id="SSF50331">
    <property type="entry name" value="MOP-like"/>
    <property type="match status" value="1"/>
</dbReference>
<sequence>MAQPSSVHLSQPQTSGLEVTNLVVSYEGNQVVHGLDLSVQPSEFMTLLGPSGCGKSTTLRCVAGLHKADSGTIVIGDRVVSDGANHVRPEHRNVNMVFQSYAVWPHMTVFDNVAYGLRRAGVAFPEVKRRVDEMLDLVGLGEFAGRGATGLSGGQQQRVALARALATRPKVLLLDEPLSNLDSVLRARMRAEIMRLHRELGTTTLYVTHDCSEALSMSDRIAVLDKGRIDQLGAPVELYDNPANRFVARFLGPANFIAAEVVDMRGDEIALVSPVLAGSPQFVLKDEHAKRSSLSKGAKVDLVMRPERLALRPRADSRLDNHFPAETIHRDFLGAKSEVRLRSGEVELVCDVPHGATSVTGTGETAVFIDPRDLTWVPREARSAD</sequence>
<evidence type="ECO:0000256" key="1">
    <source>
        <dbReference type="ARBA" id="ARBA00004417"/>
    </source>
</evidence>
<reference evidence="9" key="1">
    <citation type="submission" date="2017-04" db="EMBL/GenBank/DDBJ databases">
        <authorList>
            <person name="Varghese N."/>
            <person name="Submissions S."/>
        </authorList>
    </citation>
    <scope>NUCLEOTIDE SEQUENCE [LARGE SCALE GENOMIC DNA]</scope>
    <source>
        <strain evidence="9">B4P</strain>
    </source>
</reference>
<name>A0A1X7DVB9_9HYPH</name>